<dbReference type="InterPro" id="IPR004152">
    <property type="entry name" value="GAT_dom"/>
</dbReference>
<dbReference type="SMART" id="SM00288">
    <property type="entry name" value="VHS"/>
    <property type="match status" value="1"/>
</dbReference>
<dbReference type="SUPFAM" id="SSF48464">
    <property type="entry name" value="ENTH/VHS domain"/>
    <property type="match status" value="1"/>
</dbReference>
<evidence type="ECO:0000256" key="1">
    <source>
        <dbReference type="ARBA" id="ARBA00004601"/>
    </source>
</evidence>
<dbReference type="FunFam" id="1.25.40.90:FF:000008">
    <property type="entry name" value="VHS domain protein"/>
    <property type="match status" value="1"/>
</dbReference>
<dbReference type="SUPFAM" id="SSF89009">
    <property type="entry name" value="GAT-like domain"/>
    <property type="match status" value="1"/>
</dbReference>
<dbReference type="STRING" id="984486.A0A1E3QKU1"/>
<evidence type="ECO:0000256" key="4">
    <source>
        <dbReference type="ARBA" id="ARBA00023034"/>
    </source>
</evidence>
<dbReference type="GO" id="GO:0005802">
    <property type="term" value="C:trans-Golgi network"/>
    <property type="evidence" value="ECO:0007669"/>
    <property type="project" value="UniProtKB-ARBA"/>
</dbReference>
<dbReference type="SMART" id="SM00809">
    <property type="entry name" value="Alpha_adaptinC2"/>
    <property type="match status" value="1"/>
</dbReference>
<dbReference type="InterPro" id="IPR008153">
    <property type="entry name" value="GAE_dom"/>
</dbReference>
<sequence length="573" mass="63011">MLQPSSSGNARLIRRIHRACRPTLHEPDLALNLEICDYVNEKQGSAPRDAAVAIVRLINGYDPAVSELALALLDHLVKNCGYPFHLQISRKEFLNEFVKKFPERPPPRYLRPQRQILAYIEEWYQTICRSSKYKDDLGFIKDMHRLLAYKGYVFPELKREDLAVLQPSENLKSVTEIQKEEKIAHSAKLQELIRRGKPNDLKEANKLMKIMAGFKDDEVLAQNKTIVHEDLQKLKRKVDLFRDMLTTVEAQGGKIDDSDDTLNELYSAVKVAKPKITMIIEEEQEDSEDPAKVTELLELNDAINGLMQKYQMMKYGKTEGDSAPVQSLNTQSLNLIDFDDDPPVGAAQETSINDLLSDLSSLSFSNTNNVNTNMALNNFGTGGLIDLNSLYNRLAVASPVPAQSDPFGLAFPTSQTASPALVQSDPFGLAFPAQASPSPAQLDPFRLAFPASSPASVSQADPFGAASPVKVLSESANLKVIYSKAQGSRYDLQLTSKSTVALGNVTFMAAPPKKFSLQLQPPSATDLNAGSGVINQSMVLGGASPSDAVKIKWKISYVLNGANVEETGITVLE</sequence>
<dbReference type="Pfam" id="PF03127">
    <property type="entry name" value="GAT"/>
    <property type="match status" value="1"/>
</dbReference>
<dbReference type="InterPro" id="IPR038425">
    <property type="entry name" value="GAT_sf"/>
</dbReference>
<dbReference type="Gene3D" id="1.25.40.90">
    <property type="match status" value="1"/>
</dbReference>
<dbReference type="InterPro" id="IPR008152">
    <property type="entry name" value="Clathrin_a/b/g-adaptin_app_Ig"/>
</dbReference>
<dbReference type="GeneID" id="30149806"/>
<evidence type="ECO:0000259" key="6">
    <source>
        <dbReference type="PROSITE" id="PS50179"/>
    </source>
</evidence>
<dbReference type="Pfam" id="PF00790">
    <property type="entry name" value="VHS"/>
    <property type="match status" value="1"/>
</dbReference>
<accession>A0A1E3QKU1</accession>
<dbReference type="SUPFAM" id="SSF49348">
    <property type="entry name" value="Clathrin adaptor appendage domain"/>
    <property type="match status" value="1"/>
</dbReference>
<comment type="function">
    <text evidence="5">May play a role in the regulation of membrane traffic through the trans-Golgi network.</text>
</comment>
<dbReference type="PANTHER" id="PTHR47180">
    <property type="entry name" value="ADP-RIBOSYLATION FACTOR-BINDING PROTEIN GGA1-RELATED"/>
    <property type="match status" value="1"/>
</dbReference>
<feature type="domain" description="GAE" evidence="7">
    <location>
        <begin position="455"/>
        <end position="573"/>
    </location>
</feature>
<organism evidence="9 10">
    <name type="scientific">Babjeviella inositovora NRRL Y-12698</name>
    <dbReference type="NCBI Taxonomy" id="984486"/>
    <lineage>
        <taxon>Eukaryota</taxon>
        <taxon>Fungi</taxon>
        <taxon>Dikarya</taxon>
        <taxon>Ascomycota</taxon>
        <taxon>Saccharomycotina</taxon>
        <taxon>Pichiomycetes</taxon>
        <taxon>Serinales incertae sedis</taxon>
        <taxon>Babjeviella</taxon>
    </lineage>
</organism>
<dbReference type="Pfam" id="PF02883">
    <property type="entry name" value="Alpha_adaptinC2"/>
    <property type="match status" value="1"/>
</dbReference>
<dbReference type="PANTHER" id="PTHR47180:SF1">
    <property type="entry name" value="ADP-RIBOSYLATION FACTOR-BINDING PROTEIN GGA1-RELATED"/>
    <property type="match status" value="1"/>
</dbReference>
<dbReference type="Gene3D" id="1.20.58.160">
    <property type="match status" value="1"/>
</dbReference>
<keyword evidence="2" id="KW-0813">Transport</keyword>
<dbReference type="GO" id="GO:0043328">
    <property type="term" value="P:protein transport to vacuole involved in ubiquitin-dependent protein catabolic process via the multivesicular body sorting pathway"/>
    <property type="evidence" value="ECO:0007669"/>
    <property type="project" value="TreeGrafter"/>
</dbReference>
<keyword evidence="10" id="KW-1185">Reference proteome</keyword>
<comment type="subcellular location">
    <subcellularLocation>
        <location evidence="1">Golgi apparatus</location>
        <location evidence="1">trans-Golgi network</location>
    </subcellularLocation>
</comment>
<reference evidence="10" key="1">
    <citation type="submission" date="2016-05" db="EMBL/GenBank/DDBJ databases">
        <title>Comparative genomics of biotechnologically important yeasts.</title>
        <authorList>
            <consortium name="DOE Joint Genome Institute"/>
            <person name="Riley R."/>
            <person name="Haridas S."/>
            <person name="Wolfe K.H."/>
            <person name="Lopes M.R."/>
            <person name="Hittinger C.T."/>
            <person name="Goker M."/>
            <person name="Salamov A."/>
            <person name="Wisecaver J."/>
            <person name="Long T.M."/>
            <person name="Aerts A.L."/>
            <person name="Barry K."/>
            <person name="Choi C."/>
            <person name="Clum A."/>
            <person name="Coughlan A.Y."/>
            <person name="Deshpande S."/>
            <person name="Douglass A.P."/>
            <person name="Hanson S.J."/>
            <person name="Klenk H.-P."/>
            <person name="Labutti K."/>
            <person name="Lapidus A."/>
            <person name="Lindquist E."/>
            <person name="Lipzen A."/>
            <person name="Meier-Kolthoff J.P."/>
            <person name="Ohm R.A."/>
            <person name="Otillar R.P."/>
            <person name="Pangilinan J."/>
            <person name="Peng Y."/>
            <person name="Rokas A."/>
            <person name="Rosa C.A."/>
            <person name="Scheuner C."/>
            <person name="Sibirny A.A."/>
            <person name="Slot J.C."/>
            <person name="Stielow J.B."/>
            <person name="Sun H."/>
            <person name="Kurtzman C.P."/>
            <person name="Blackwell M."/>
            <person name="Grigoriev I.V."/>
            <person name="Jeffries T.W."/>
        </authorList>
    </citation>
    <scope>NUCLEOTIDE SEQUENCE [LARGE SCALE GENOMIC DNA]</scope>
    <source>
        <strain evidence="10">NRRL Y-12698</strain>
    </source>
</reference>
<dbReference type="GO" id="GO:0006895">
    <property type="term" value="P:Golgi to endosome transport"/>
    <property type="evidence" value="ECO:0007669"/>
    <property type="project" value="TreeGrafter"/>
</dbReference>
<keyword evidence="4" id="KW-0333">Golgi apparatus</keyword>
<keyword evidence="3" id="KW-0653">Protein transport</keyword>
<dbReference type="GO" id="GO:0006896">
    <property type="term" value="P:Golgi to vacuole transport"/>
    <property type="evidence" value="ECO:0007669"/>
    <property type="project" value="UniProtKB-ARBA"/>
</dbReference>
<dbReference type="RefSeq" id="XP_018983623.1">
    <property type="nucleotide sequence ID" value="XM_019131953.1"/>
</dbReference>
<dbReference type="PROSITE" id="PS50180">
    <property type="entry name" value="GAE"/>
    <property type="match status" value="1"/>
</dbReference>
<evidence type="ECO:0008006" key="11">
    <source>
        <dbReference type="Google" id="ProtNLM"/>
    </source>
</evidence>
<dbReference type="FunFam" id="1.20.5.170:FF:000024">
    <property type="entry name" value="VHS domain-containing protein"/>
    <property type="match status" value="1"/>
</dbReference>
<dbReference type="OrthoDB" id="2018246at2759"/>
<evidence type="ECO:0000313" key="10">
    <source>
        <dbReference type="Proteomes" id="UP000094336"/>
    </source>
</evidence>
<evidence type="ECO:0000259" key="8">
    <source>
        <dbReference type="PROSITE" id="PS50909"/>
    </source>
</evidence>
<dbReference type="GO" id="GO:0043130">
    <property type="term" value="F:ubiquitin binding"/>
    <property type="evidence" value="ECO:0007669"/>
    <property type="project" value="InterPro"/>
</dbReference>
<dbReference type="GO" id="GO:0035091">
    <property type="term" value="F:phosphatidylinositol binding"/>
    <property type="evidence" value="ECO:0007669"/>
    <property type="project" value="InterPro"/>
</dbReference>
<feature type="domain" description="GAT" evidence="8">
    <location>
        <begin position="182"/>
        <end position="315"/>
    </location>
</feature>
<feature type="domain" description="VHS" evidence="6">
    <location>
        <begin position="19"/>
        <end position="155"/>
    </location>
</feature>
<gene>
    <name evidence="9" type="ORF">BABINDRAFT_40072</name>
</gene>
<evidence type="ECO:0000256" key="5">
    <source>
        <dbReference type="ARBA" id="ARBA00053552"/>
    </source>
</evidence>
<dbReference type="PROSITE" id="PS50909">
    <property type="entry name" value="GAT"/>
    <property type="match status" value="1"/>
</dbReference>
<evidence type="ECO:0000259" key="7">
    <source>
        <dbReference type="PROSITE" id="PS50180"/>
    </source>
</evidence>
<dbReference type="InterPro" id="IPR052653">
    <property type="entry name" value="ARF-binding"/>
</dbReference>
<name>A0A1E3QKU1_9ASCO</name>
<dbReference type="CDD" id="cd14235">
    <property type="entry name" value="GAT_GGA_fungi"/>
    <property type="match status" value="1"/>
</dbReference>
<dbReference type="InterPro" id="IPR002014">
    <property type="entry name" value="VHS_dom"/>
</dbReference>
<dbReference type="Gene3D" id="1.20.5.170">
    <property type="match status" value="1"/>
</dbReference>
<dbReference type="Gene3D" id="2.60.40.1230">
    <property type="match status" value="1"/>
</dbReference>
<dbReference type="EMBL" id="KV454436">
    <property type="protein sequence ID" value="ODQ78295.1"/>
    <property type="molecule type" value="Genomic_DNA"/>
</dbReference>
<dbReference type="Proteomes" id="UP000094336">
    <property type="component" value="Unassembled WGS sequence"/>
</dbReference>
<dbReference type="InterPro" id="IPR013041">
    <property type="entry name" value="Clathrin_app_Ig-like_sf"/>
</dbReference>
<dbReference type="InterPro" id="IPR008942">
    <property type="entry name" value="ENTH_VHS"/>
</dbReference>
<evidence type="ECO:0000256" key="3">
    <source>
        <dbReference type="ARBA" id="ARBA00022927"/>
    </source>
</evidence>
<evidence type="ECO:0000256" key="2">
    <source>
        <dbReference type="ARBA" id="ARBA00022448"/>
    </source>
</evidence>
<dbReference type="CDD" id="cd16998">
    <property type="entry name" value="VHS_GGA_fungi"/>
    <property type="match status" value="1"/>
</dbReference>
<dbReference type="AlphaFoldDB" id="A0A1E3QKU1"/>
<protein>
    <recommendedName>
        <fullName evidence="11">VHS domain-containing protein</fullName>
    </recommendedName>
</protein>
<dbReference type="GO" id="GO:0005829">
    <property type="term" value="C:cytosol"/>
    <property type="evidence" value="ECO:0007669"/>
    <property type="project" value="GOC"/>
</dbReference>
<dbReference type="PROSITE" id="PS50179">
    <property type="entry name" value="VHS"/>
    <property type="match status" value="1"/>
</dbReference>
<proteinExistence type="predicted"/>
<evidence type="ECO:0000313" key="9">
    <source>
        <dbReference type="EMBL" id="ODQ78295.1"/>
    </source>
</evidence>